<dbReference type="EMBL" id="AP021875">
    <property type="protein sequence ID" value="BBO74672.1"/>
    <property type="molecule type" value="Genomic_DNA"/>
</dbReference>
<protein>
    <submittedName>
        <fullName evidence="2">Aminoglycoside phosphotransferase</fullName>
    </submittedName>
</protein>
<dbReference type="InterPro" id="IPR041726">
    <property type="entry name" value="ACAD10_11_N"/>
</dbReference>
<proteinExistence type="predicted"/>
<accession>A0A5K7YY30</accession>
<dbReference type="Gene3D" id="3.90.1200.10">
    <property type="match status" value="1"/>
</dbReference>
<sequence>MSTRTSKMDQAQAVRRGESLDVDAVATYLKANVKDLDGPVSIRQFHSGYSNLTYLVTVGATELVLRRPPFGKKARSAHDMNREYRILRSLAPVFPYVPSPLAYCDDPAVMDVPFYVMERLSGVILRKNLPEDQQFDAAWADRLCRRWVDVLAELHRLDYKKCGLAELGNPAGYVSRQVQGWSARYRDARTGDVPDFEAVMAWLAANMPQDHPKPALIHNDYKFDNVILDPAEPGRIIGVLDWEMATVGDPLMDLGASLAYWIESGDNEEFKLVATMPTDALGMLTRRQIVAYYEEKTGIVVENFAWYYCFGLFRLAVIAQQIYYRFYHGQTTDKRFEMLGLAVGILEKAASRVMVSSEY</sequence>
<evidence type="ECO:0000313" key="3">
    <source>
        <dbReference type="Proteomes" id="UP000427769"/>
    </source>
</evidence>
<dbReference type="PANTHER" id="PTHR47829">
    <property type="entry name" value="HYDROLASE, PUTATIVE (AFU_ORTHOLOGUE AFUA_1G12880)-RELATED"/>
    <property type="match status" value="1"/>
</dbReference>
<dbReference type="GO" id="GO:0016740">
    <property type="term" value="F:transferase activity"/>
    <property type="evidence" value="ECO:0007669"/>
    <property type="project" value="UniProtKB-KW"/>
</dbReference>
<organism evidence="2 3">
    <name type="scientific">Desulfosarcina widdelii</name>
    <dbReference type="NCBI Taxonomy" id="947919"/>
    <lineage>
        <taxon>Bacteria</taxon>
        <taxon>Pseudomonadati</taxon>
        <taxon>Thermodesulfobacteriota</taxon>
        <taxon>Desulfobacteria</taxon>
        <taxon>Desulfobacterales</taxon>
        <taxon>Desulfosarcinaceae</taxon>
        <taxon>Desulfosarcina</taxon>
    </lineage>
</organism>
<dbReference type="Gene3D" id="3.30.200.20">
    <property type="entry name" value="Phosphorylase Kinase, domain 1"/>
    <property type="match status" value="1"/>
</dbReference>
<dbReference type="SUPFAM" id="SSF56112">
    <property type="entry name" value="Protein kinase-like (PK-like)"/>
    <property type="match status" value="1"/>
</dbReference>
<evidence type="ECO:0000259" key="1">
    <source>
        <dbReference type="Pfam" id="PF01636"/>
    </source>
</evidence>
<gene>
    <name evidence="2" type="ORF">DSCW_20890</name>
</gene>
<keyword evidence="2" id="KW-0808">Transferase</keyword>
<dbReference type="Proteomes" id="UP000427769">
    <property type="component" value="Chromosome"/>
</dbReference>
<dbReference type="Pfam" id="PF01636">
    <property type="entry name" value="APH"/>
    <property type="match status" value="1"/>
</dbReference>
<dbReference type="KEGG" id="dwd:DSCW_20890"/>
<dbReference type="AlphaFoldDB" id="A0A5K7YY30"/>
<dbReference type="InterPro" id="IPR011009">
    <property type="entry name" value="Kinase-like_dom_sf"/>
</dbReference>
<dbReference type="CDD" id="cd05154">
    <property type="entry name" value="ACAD10_11_N-like"/>
    <property type="match status" value="1"/>
</dbReference>
<dbReference type="InterPro" id="IPR002575">
    <property type="entry name" value="Aminoglycoside_PTrfase"/>
</dbReference>
<dbReference type="PANTHER" id="PTHR47829:SF1">
    <property type="entry name" value="HAD FAMILY PHOSPHATASE"/>
    <property type="match status" value="1"/>
</dbReference>
<evidence type="ECO:0000313" key="2">
    <source>
        <dbReference type="EMBL" id="BBO74672.1"/>
    </source>
</evidence>
<reference evidence="2 3" key="1">
    <citation type="submission" date="2019-11" db="EMBL/GenBank/DDBJ databases">
        <title>Comparative genomics of hydrocarbon-degrading Desulfosarcina strains.</title>
        <authorList>
            <person name="Watanabe M."/>
            <person name="Kojima H."/>
            <person name="Fukui M."/>
        </authorList>
    </citation>
    <scope>NUCLEOTIDE SEQUENCE [LARGE SCALE GENOMIC DNA]</scope>
    <source>
        <strain evidence="2 3">PP31</strain>
    </source>
</reference>
<keyword evidence="3" id="KW-1185">Reference proteome</keyword>
<dbReference type="InterPro" id="IPR052898">
    <property type="entry name" value="ACAD10-like"/>
</dbReference>
<dbReference type="RefSeq" id="WP_231715715.1">
    <property type="nucleotide sequence ID" value="NZ_AP021875.1"/>
</dbReference>
<feature type="domain" description="Aminoglycoside phosphotransferase" evidence="1">
    <location>
        <begin position="42"/>
        <end position="267"/>
    </location>
</feature>
<name>A0A5K7YY30_9BACT</name>